<keyword evidence="1" id="KW-1133">Transmembrane helix</keyword>
<name>K9J4G1_DESRO</name>
<dbReference type="EMBL" id="GABZ01003121">
    <property type="protein sequence ID" value="JAA50404.1"/>
    <property type="molecule type" value="mRNA"/>
</dbReference>
<keyword evidence="1" id="KW-0472">Membrane</keyword>
<sequence>YYGCLTFFSLYAPSHPPPSNIPHPPFFISMCCTYKFFGFSISCTILNLLPLSMFCLHIMLLIPCTFSPILPLPSPLIALHVISISVILFLF</sequence>
<organism evidence="2">
    <name type="scientific">Desmodus rotundus</name>
    <name type="common">Vampire bat</name>
    <dbReference type="NCBI Taxonomy" id="9430"/>
    <lineage>
        <taxon>Eukaryota</taxon>
        <taxon>Metazoa</taxon>
        <taxon>Chordata</taxon>
        <taxon>Craniata</taxon>
        <taxon>Vertebrata</taxon>
        <taxon>Euteleostomi</taxon>
        <taxon>Mammalia</taxon>
        <taxon>Eutheria</taxon>
        <taxon>Laurasiatheria</taxon>
        <taxon>Chiroptera</taxon>
        <taxon>Yangochiroptera</taxon>
        <taxon>Phyllostomidae</taxon>
        <taxon>Desmodontinae</taxon>
        <taxon>Desmodus</taxon>
    </lineage>
</organism>
<proteinExistence type="evidence at transcript level"/>
<evidence type="ECO:0000313" key="2">
    <source>
        <dbReference type="EMBL" id="JAA50404.1"/>
    </source>
</evidence>
<keyword evidence="1" id="KW-0812">Transmembrane</keyword>
<feature type="transmembrane region" description="Helical" evidence="1">
    <location>
        <begin position="72"/>
        <end position="90"/>
    </location>
</feature>
<feature type="transmembrane region" description="Helical" evidence="1">
    <location>
        <begin position="36"/>
        <end position="60"/>
    </location>
</feature>
<evidence type="ECO:0000256" key="1">
    <source>
        <dbReference type="SAM" id="Phobius"/>
    </source>
</evidence>
<dbReference type="AlphaFoldDB" id="K9J4G1"/>
<feature type="non-terminal residue" evidence="2">
    <location>
        <position position="1"/>
    </location>
</feature>
<reference evidence="2" key="1">
    <citation type="submission" date="2012-11" db="EMBL/GenBank/DDBJ databases">
        <title>The Vampirome: Transcriptome and Proteome Analysis of the Submandibular and Accessory Glands of the Vampire Bat and Vector of Human Rabies, Desmodus rotundus.</title>
        <authorList>
            <person name="Francischetti I.M.B."/>
            <person name="Assumpcao T.C.F."/>
            <person name="Ma D."/>
            <person name="Vicente E.C."/>
            <person name="Ribeiro J.M.C."/>
        </authorList>
    </citation>
    <scope>NUCLEOTIDE SEQUENCE</scope>
    <source>
        <tissue evidence="2">Salivary gland</tissue>
    </source>
</reference>
<protein>
    <submittedName>
        <fullName evidence="2">Uncharacterized protein</fullName>
    </submittedName>
</protein>
<accession>K9J4G1</accession>